<evidence type="ECO:0000256" key="6">
    <source>
        <dbReference type="SAM" id="MobiDB-lite"/>
    </source>
</evidence>
<dbReference type="Pfam" id="PF00412">
    <property type="entry name" value="LIM"/>
    <property type="match status" value="3"/>
</dbReference>
<feature type="domain" description="LIM zinc-binding" evidence="7">
    <location>
        <begin position="827"/>
        <end position="892"/>
    </location>
</feature>
<dbReference type="InterPro" id="IPR047120">
    <property type="entry name" value="Pk/Esn/Tes"/>
</dbReference>
<dbReference type="PROSITE" id="PS50023">
    <property type="entry name" value="LIM_DOMAIN_2"/>
    <property type="match status" value="2"/>
</dbReference>
<dbReference type="Proteomes" id="UP001153636">
    <property type="component" value="Chromosome 6"/>
</dbReference>
<dbReference type="OrthoDB" id="10069167at2759"/>
<evidence type="ECO:0000259" key="8">
    <source>
        <dbReference type="PROSITE" id="PS51303"/>
    </source>
</evidence>
<accession>A0A9P0D8F4</accession>
<keyword evidence="2" id="KW-0677">Repeat</keyword>
<dbReference type="FunFam" id="2.10.110.10:FF:000005">
    <property type="entry name" value="Testin isoform 1"/>
    <property type="match status" value="1"/>
</dbReference>
<feature type="domain" description="LIM zinc-binding" evidence="7">
    <location>
        <begin position="893"/>
        <end position="953"/>
    </location>
</feature>
<dbReference type="GO" id="GO:0008270">
    <property type="term" value="F:zinc ion binding"/>
    <property type="evidence" value="ECO:0007669"/>
    <property type="project" value="InterPro"/>
</dbReference>
<feature type="region of interest" description="Disordered" evidence="6">
    <location>
        <begin position="317"/>
        <end position="347"/>
    </location>
</feature>
<evidence type="ECO:0000256" key="5">
    <source>
        <dbReference type="PROSITE-ProRule" id="PRU00125"/>
    </source>
</evidence>
<gene>
    <name evidence="9" type="ORF">PSYICH_LOCUS12869</name>
</gene>
<proteinExistence type="predicted"/>
<dbReference type="PANTHER" id="PTHR24211">
    <property type="entry name" value="LIM DOMAIN-CONTAINING PROTEIN"/>
    <property type="match status" value="1"/>
</dbReference>
<dbReference type="CDD" id="cd09341">
    <property type="entry name" value="LIM2_Testin_like"/>
    <property type="match status" value="1"/>
</dbReference>
<dbReference type="EMBL" id="OV651818">
    <property type="protein sequence ID" value="CAH1111762.1"/>
    <property type="molecule type" value="Genomic_DNA"/>
</dbReference>
<keyword evidence="4 5" id="KW-0440">LIM domain</keyword>
<evidence type="ECO:0000313" key="10">
    <source>
        <dbReference type="Proteomes" id="UP001153636"/>
    </source>
</evidence>
<keyword evidence="10" id="KW-1185">Reference proteome</keyword>
<dbReference type="PROSITE" id="PS00478">
    <property type="entry name" value="LIM_DOMAIN_1"/>
    <property type="match status" value="2"/>
</dbReference>
<evidence type="ECO:0000256" key="2">
    <source>
        <dbReference type="ARBA" id="ARBA00022737"/>
    </source>
</evidence>
<feature type="compositionally biased region" description="Polar residues" evidence="6">
    <location>
        <begin position="318"/>
        <end position="347"/>
    </location>
</feature>
<dbReference type="InterPro" id="IPR001781">
    <property type="entry name" value="Znf_LIM"/>
</dbReference>
<dbReference type="SUPFAM" id="SSF57716">
    <property type="entry name" value="Glucocorticoid receptor-like (DNA-binding domain)"/>
    <property type="match status" value="2"/>
</dbReference>
<evidence type="ECO:0000256" key="1">
    <source>
        <dbReference type="ARBA" id="ARBA00022723"/>
    </source>
</evidence>
<dbReference type="AlphaFoldDB" id="A0A9P0D8F4"/>
<dbReference type="InterPro" id="IPR010442">
    <property type="entry name" value="PET_domain"/>
</dbReference>
<dbReference type="Gene3D" id="2.10.110.10">
    <property type="entry name" value="Cysteine Rich Protein"/>
    <property type="match status" value="3"/>
</dbReference>
<keyword evidence="3 5" id="KW-0862">Zinc</keyword>
<reference evidence="9" key="1">
    <citation type="submission" date="2022-01" db="EMBL/GenBank/DDBJ databases">
        <authorList>
            <person name="King R."/>
        </authorList>
    </citation>
    <scope>NUCLEOTIDE SEQUENCE</scope>
</reference>
<keyword evidence="1 5" id="KW-0479">Metal-binding</keyword>
<evidence type="ECO:0000256" key="4">
    <source>
        <dbReference type="ARBA" id="ARBA00023038"/>
    </source>
</evidence>
<dbReference type="PROSITE" id="PS51303">
    <property type="entry name" value="PET"/>
    <property type="match status" value="1"/>
</dbReference>
<evidence type="ECO:0000256" key="3">
    <source>
        <dbReference type="ARBA" id="ARBA00022833"/>
    </source>
</evidence>
<evidence type="ECO:0000313" key="9">
    <source>
        <dbReference type="EMBL" id="CAH1111762.1"/>
    </source>
</evidence>
<name>A0A9P0D8F4_9CUCU</name>
<dbReference type="Pfam" id="PF06297">
    <property type="entry name" value="PET"/>
    <property type="match status" value="1"/>
</dbReference>
<feature type="domain" description="PET" evidence="8">
    <location>
        <begin position="87"/>
        <end position="194"/>
    </location>
</feature>
<organism evidence="9 10">
    <name type="scientific">Psylliodes chrysocephalus</name>
    <dbReference type="NCBI Taxonomy" id="3402493"/>
    <lineage>
        <taxon>Eukaryota</taxon>
        <taxon>Metazoa</taxon>
        <taxon>Ecdysozoa</taxon>
        <taxon>Arthropoda</taxon>
        <taxon>Hexapoda</taxon>
        <taxon>Insecta</taxon>
        <taxon>Pterygota</taxon>
        <taxon>Neoptera</taxon>
        <taxon>Endopterygota</taxon>
        <taxon>Coleoptera</taxon>
        <taxon>Polyphaga</taxon>
        <taxon>Cucujiformia</taxon>
        <taxon>Chrysomeloidea</taxon>
        <taxon>Chrysomelidae</taxon>
        <taxon>Galerucinae</taxon>
        <taxon>Alticini</taxon>
        <taxon>Psylliodes</taxon>
    </lineage>
</organism>
<dbReference type="PANTHER" id="PTHR24211:SF22">
    <property type="entry name" value="TESTIN"/>
    <property type="match status" value="1"/>
</dbReference>
<sequence>MSGEIEVTETPNWLKELEEKREKRLKARLGHEAGAGAPCLKCGEKCPGLDLHFWRKCCKNCKCPKEEHEVQDDDIYGWAQFQLLGSKPNKIKRKILLPGKKDEIDLEWVPKGHNETIDKYLKTLPPEKLPVKGSQAAQDRKQLLQKQIPIHDIDPTLCHDLTEDELNKMNEYISYVKQASAGIGQIVSLSSIIKGKLHMLNPAEAAIIASRYAKGVPMSEIVKLQGHNKTSTLGQSLDKLSLKNKSLPQFNPNVQNQSEDITNPLVSTKMHDMEYSLYSSNDTIRPTPNAQFSSGIGPRQFKNLTSQVPIDPTIDQKYLQNPNFDPKNRPSNFMTSNTAHNMGSLNKNPLEFNSETSAFVPYQKVSGLKSGDVYSEDNSSMNPNYAKNLPGQNRNNYHGVENTEQIYENVRDFKKSPPNLPNYAPAKFNTYADVQSPTRIPKNVKDLAFSTYEPGEMDSNEIREQQNGFKLGKYRQPGGYADDIPKNSNGFRPIEVGNYSNPPAHHFEPINPTGQRGVGSVGSQTGTDAQFKSLHTNIYNSSSCPVDSMPEEFRSGHPNQIQETSTIGARSGYNSQTNTDPRTQKYGHQENLGNEMYTTEPGNRYDHNIEDPSYHGQQMGVQSGNLSGQAPHDSQMYTTDPGNRYGYNIEDPSYPGHQIGVHTGNVSGQTPNASQMYTTDPGNRYGYNIDEPSYQGVKPGNTGHNPNDANQMYITDPSNTKYGYNINNVTKEPSYSENLTGVRSGGPSGHLYNQTDPKYGHMKNMSEHHPSDLRISEDFLNPSHVNIGLIKDINYSDIKTATHETGDFYEEYSPDSIKEILNNVILPDCHYCKKPFEENEFAVTIDRANVLFHAGCFKCAGCNQILADNVYFYNKDTDNIYCLRDYAKIRGFPRCKACDELIFTKEYCLAENSTFHLKHFCCTECDMPLAGQDYLLEDEMPYCLPCFEQNKASKCNSCGKTIKPDEVGCTLKDIHFHAVDACFACKICKAPLMGKKFLMRNDQLYCSHECFGRDQ</sequence>
<dbReference type="SMART" id="SM00132">
    <property type="entry name" value="LIM"/>
    <property type="match status" value="3"/>
</dbReference>
<protein>
    <submittedName>
        <fullName evidence="9">Uncharacterized protein</fullName>
    </submittedName>
</protein>
<evidence type="ECO:0000259" key="7">
    <source>
        <dbReference type="PROSITE" id="PS50023"/>
    </source>
</evidence>